<proteinExistence type="predicted"/>
<dbReference type="Gene3D" id="2.60.210.10">
    <property type="entry name" value="Apoptosis, Tumor Necrosis Factor Receptor Associated Protein 2, Chain A"/>
    <property type="match status" value="1"/>
</dbReference>
<feature type="domain" description="BTB" evidence="1">
    <location>
        <begin position="150"/>
        <end position="209"/>
    </location>
</feature>
<accession>A0AAE9J944</accession>
<evidence type="ECO:0000259" key="1">
    <source>
        <dbReference type="PROSITE" id="PS50097"/>
    </source>
</evidence>
<dbReference type="SUPFAM" id="SSF49599">
    <property type="entry name" value="TRAF domain-like"/>
    <property type="match status" value="1"/>
</dbReference>
<keyword evidence="4" id="KW-1185">Reference proteome</keyword>
<dbReference type="EMBL" id="CP092621">
    <property type="protein sequence ID" value="UMM19873.1"/>
    <property type="molecule type" value="Genomic_DNA"/>
</dbReference>
<dbReference type="Pfam" id="PF00651">
    <property type="entry name" value="BTB"/>
    <property type="match status" value="1"/>
</dbReference>
<evidence type="ECO:0000259" key="2">
    <source>
        <dbReference type="PROSITE" id="PS50144"/>
    </source>
</evidence>
<evidence type="ECO:0000313" key="4">
    <source>
        <dbReference type="Proteomes" id="UP000829354"/>
    </source>
</evidence>
<dbReference type="CDD" id="cd00121">
    <property type="entry name" value="MATH"/>
    <property type="match status" value="1"/>
</dbReference>
<dbReference type="AlphaFoldDB" id="A0AAE9J944"/>
<dbReference type="InterPro" id="IPR052664">
    <property type="entry name" value="BTB-MATH_domain_protein"/>
</dbReference>
<protein>
    <recommendedName>
        <fullName evidence="5">BTB domain-containing protein</fullName>
    </recommendedName>
</protein>
<dbReference type="Pfam" id="PF00917">
    <property type="entry name" value="MATH"/>
    <property type="match status" value="1"/>
</dbReference>
<dbReference type="InterPro" id="IPR008974">
    <property type="entry name" value="TRAF-like"/>
</dbReference>
<feature type="domain" description="MATH" evidence="2">
    <location>
        <begin position="7"/>
        <end position="126"/>
    </location>
</feature>
<name>A0AAE9J944_CAEBR</name>
<evidence type="ECO:0008006" key="5">
    <source>
        <dbReference type="Google" id="ProtNLM"/>
    </source>
</evidence>
<dbReference type="PROSITE" id="PS50144">
    <property type="entry name" value="MATH"/>
    <property type="match status" value="1"/>
</dbReference>
<evidence type="ECO:0000313" key="3">
    <source>
        <dbReference type="EMBL" id="UMM19873.1"/>
    </source>
</evidence>
<dbReference type="SMART" id="SM00225">
    <property type="entry name" value="BTB"/>
    <property type="match status" value="1"/>
</dbReference>
<dbReference type="PANTHER" id="PTHR22743">
    <property type="entry name" value="MEPRIN/TRAF-LIKE MATH FAMILY-C.ELEGANS"/>
    <property type="match status" value="1"/>
</dbReference>
<dbReference type="PANTHER" id="PTHR22743:SF165">
    <property type="entry name" value="BTB AND MATH DOMAIN CONTAINING-RELATED"/>
    <property type="match status" value="1"/>
</dbReference>
<dbReference type="SMART" id="SM00061">
    <property type="entry name" value="MATH"/>
    <property type="match status" value="1"/>
</dbReference>
<dbReference type="PROSITE" id="PS50097">
    <property type="entry name" value="BTB"/>
    <property type="match status" value="1"/>
</dbReference>
<gene>
    <name evidence="3" type="ORF">L5515_015298</name>
</gene>
<dbReference type="Gene3D" id="3.30.710.10">
    <property type="entry name" value="Potassium Channel Kv1.1, Chain A"/>
    <property type="match status" value="1"/>
</dbReference>
<dbReference type="InterPro" id="IPR011333">
    <property type="entry name" value="SKP1/BTB/POZ_sf"/>
</dbReference>
<dbReference type="InterPro" id="IPR000210">
    <property type="entry name" value="BTB/POZ_dom"/>
</dbReference>
<organism evidence="3 4">
    <name type="scientific">Caenorhabditis briggsae</name>
    <dbReference type="NCBI Taxonomy" id="6238"/>
    <lineage>
        <taxon>Eukaryota</taxon>
        <taxon>Metazoa</taxon>
        <taxon>Ecdysozoa</taxon>
        <taxon>Nematoda</taxon>
        <taxon>Chromadorea</taxon>
        <taxon>Rhabditida</taxon>
        <taxon>Rhabditina</taxon>
        <taxon>Rhabditomorpha</taxon>
        <taxon>Rhabditoidea</taxon>
        <taxon>Rhabditidae</taxon>
        <taxon>Peloderinae</taxon>
        <taxon>Caenorhabditis</taxon>
    </lineage>
</organism>
<dbReference type="Proteomes" id="UP000829354">
    <property type="component" value="Chromosome II"/>
</dbReference>
<dbReference type="InterPro" id="IPR002083">
    <property type="entry name" value="MATH/TRAF_dom"/>
</dbReference>
<sequence length="308" mass="34723">MPPVAKEFVLTSIFKNVSEMKDGIKVCSEEAEHFGVPWKMYIKRDGENIGVYLCCSLDQAENWQIEVEGVLSIITVTGKVLSKVMKSALGKSEDRLTGLGYVEFITWDELMKNYLIDDSVTVEARVKILKMTGIKKKQLQSFDESTEELSDVVLVVENVKFHVSKLFLARQSSYFKSLLLGNFAEAKQSEVTLSSANSIDFQNYLEVLHGEPAIDDDTVNGILNLADMYDTPTVVRQCEKFLIEKSVKLLKQKLELSKKYNFKNLKNKCLSEIKSIDDIRSVLSADVSQMDPSVLASLLQKSISYQSK</sequence>
<reference evidence="3 4" key="1">
    <citation type="submission" date="2022-04" db="EMBL/GenBank/DDBJ databases">
        <title>Chromosome-level reference genomes for two strains of Caenorhabditis briggsae: an improved platform for comparative genomics.</title>
        <authorList>
            <person name="Stevens L."/>
            <person name="Andersen E."/>
        </authorList>
    </citation>
    <scope>NUCLEOTIDE SEQUENCE [LARGE SCALE GENOMIC DNA]</scope>
    <source>
        <strain evidence="3">VX34</strain>
        <tissue evidence="3">Whole-organism</tissue>
    </source>
</reference>
<dbReference type="SUPFAM" id="SSF54695">
    <property type="entry name" value="POZ domain"/>
    <property type="match status" value="1"/>
</dbReference>